<feature type="region of interest" description="Disordered" evidence="11">
    <location>
        <begin position="392"/>
        <end position="413"/>
    </location>
</feature>
<keyword evidence="15" id="KW-1185">Reference proteome</keyword>
<dbReference type="InterPro" id="IPR000595">
    <property type="entry name" value="cNMP-bd_dom"/>
</dbReference>
<feature type="compositionally biased region" description="Polar residues" evidence="11">
    <location>
        <begin position="290"/>
        <end position="307"/>
    </location>
</feature>
<gene>
    <name evidence="14" type="ORF">Pfra01_001105400</name>
</gene>
<keyword evidence="3" id="KW-0493">Microtubule</keyword>
<feature type="compositionally biased region" description="Basic and acidic residues" evidence="11">
    <location>
        <begin position="69"/>
        <end position="78"/>
    </location>
</feature>
<feature type="compositionally biased region" description="Polar residues" evidence="11">
    <location>
        <begin position="1352"/>
        <end position="1366"/>
    </location>
</feature>
<proteinExistence type="inferred from homology"/>
<dbReference type="OrthoDB" id="629492at2759"/>
<dbReference type="InterPro" id="IPR001752">
    <property type="entry name" value="Kinesin_motor_dom"/>
</dbReference>
<dbReference type="PROSITE" id="PS50005">
    <property type="entry name" value="TPR"/>
    <property type="match status" value="1"/>
</dbReference>
<dbReference type="GO" id="GO:0005524">
    <property type="term" value="F:ATP binding"/>
    <property type="evidence" value="ECO:0007669"/>
    <property type="project" value="UniProtKB-UniRule"/>
</dbReference>
<dbReference type="GO" id="GO:0008017">
    <property type="term" value="F:microtubule binding"/>
    <property type="evidence" value="ECO:0007669"/>
    <property type="project" value="InterPro"/>
</dbReference>
<dbReference type="InterPro" id="IPR011032">
    <property type="entry name" value="GroES-like_sf"/>
</dbReference>
<feature type="compositionally biased region" description="Low complexity" evidence="11">
    <location>
        <begin position="161"/>
        <end position="173"/>
    </location>
</feature>
<dbReference type="GO" id="GO:0007018">
    <property type="term" value="P:microtubule-based movement"/>
    <property type="evidence" value="ECO:0007669"/>
    <property type="project" value="InterPro"/>
</dbReference>
<keyword evidence="10" id="KW-0802">TPR repeat</keyword>
<keyword evidence="7" id="KW-0206">Cytoskeleton</keyword>
<dbReference type="SMART" id="SM00028">
    <property type="entry name" value="TPR"/>
    <property type="match status" value="3"/>
</dbReference>
<evidence type="ECO:0000256" key="1">
    <source>
        <dbReference type="ARBA" id="ARBA00004245"/>
    </source>
</evidence>
<dbReference type="InterPro" id="IPR014710">
    <property type="entry name" value="RmlC-like_jellyroll"/>
</dbReference>
<dbReference type="InterPro" id="IPR013154">
    <property type="entry name" value="ADH-like_N"/>
</dbReference>
<evidence type="ECO:0000256" key="3">
    <source>
        <dbReference type="ARBA" id="ARBA00022701"/>
    </source>
</evidence>
<evidence type="ECO:0000259" key="13">
    <source>
        <dbReference type="PROSITE" id="PS50067"/>
    </source>
</evidence>
<dbReference type="PANTHER" id="PTHR47971:SF8">
    <property type="entry name" value="KINESIN-LIKE PROTEIN"/>
    <property type="match status" value="1"/>
</dbReference>
<feature type="repeat" description="TPR" evidence="10">
    <location>
        <begin position="963"/>
        <end position="996"/>
    </location>
</feature>
<evidence type="ECO:0000256" key="5">
    <source>
        <dbReference type="ARBA" id="ARBA00022840"/>
    </source>
</evidence>
<dbReference type="InterPro" id="IPR018490">
    <property type="entry name" value="cNMP-bd_dom_sf"/>
</dbReference>
<dbReference type="InterPro" id="IPR019821">
    <property type="entry name" value="Kinesin_motor_CS"/>
</dbReference>
<evidence type="ECO:0000256" key="2">
    <source>
        <dbReference type="ARBA" id="ARBA00022490"/>
    </source>
</evidence>
<organism evidence="14 15">
    <name type="scientific">Phytophthora fragariaefolia</name>
    <dbReference type="NCBI Taxonomy" id="1490495"/>
    <lineage>
        <taxon>Eukaryota</taxon>
        <taxon>Sar</taxon>
        <taxon>Stramenopiles</taxon>
        <taxon>Oomycota</taxon>
        <taxon>Peronosporomycetes</taxon>
        <taxon>Peronosporales</taxon>
        <taxon>Peronosporaceae</taxon>
        <taxon>Phytophthora</taxon>
    </lineage>
</organism>
<feature type="region of interest" description="Disordered" evidence="11">
    <location>
        <begin position="25"/>
        <end position="269"/>
    </location>
</feature>
<dbReference type="SUPFAM" id="SSF51206">
    <property type="entry name" value="cAMP-binding domain-like"/>
    <property type="match status" value="1"/>
</dbReference>
<dbReference type="SUPFAM" id="SSF48452">
    <property type="entry name" value="TPR-like"/>
    <property type="match status" value="1"/>
</dbReference>
<evidence type="ECO:0000256" key="8">
    <source>
        <dbReference type="ARBA" id="ARBA00061030"/>
    </source>
</evidence>
<dbReference type="PROSITE" id="PS50067">
    <property type="entry name" value="KINESIN_MOTOR_2"/>
    <property type="match status" value="1"/>
</dbReference>
<dbReference type="SMART" id="SM00129">
    <property type="entry name" value="KISc"/>
    <property type="match status" value="1"/>
</dbReference>
<dbReference type="InterPro" id="IPR027640">
    <property type="entry name" value="Kinesin-like_fam"/>
</dbReference>
<feature type="region of interest" description="Disordered" evidence="11">
    <location>
        <begin position="1352"/>
        <end position="1384"/>
    </location>
</feature>
<dbReference type="PROSITE" id="PS00411">
    <property type="entry name" value="KINESIN_MOTOR_1"/>
    <property type="match status" value="1"/>
</dbReference>
<evidence type="ECO:0000313" key="15">
    <source>
        <dbReference type="Proteomes" id="UP001165121"/>
    </source>
</evidence>
<feature type="compositionally biased region" description="Polar residues" evidence="11">
    <location>
        <begin position="187"/>
        <end position="196"/>
    </location>
</feature>
<dbReference type="InterPro" id="IPR027417">
    <property type="entry name" value="P-loop_NTPase"/>
</dbReference>
<dbReference type="PANTHER" id="PTHR47971">
    <property type="entry name" value="KINESIN-RELATED PROTEIN 6"/>
    <property type="match status" value="1"/>
</dbReference>
<sequence length="1735" mass="191814">MESRSSLRQLHQQLGDFSLAGHTMTASVRASSSSANRNHGLSWQLPDKRAPPPLPSLPPWAAVSNQSVSHRDDSREESSDSVYGVLPSVPPPGGWRKPRPYFMPTKQASLKIPNADEQQQYQENDDEPTHERQHLMENQQAEHESVPVDDDRSCHHHDAIGSSRPSSSSGTTPKMNLRLQDEDDEPTSSGSGSETNQQEDRPPPHRSPIRGQFFHQWKKSSSDDAANCGGWSPPASNKWKERAIMDPFAKRRARGKNPPPPTRTHFAQDRRDDITELQFHQSELPRVRSPPNQDIQSATLVVSTSPRLKTEERAPLNPLRLSSADKRRLTALHRPVTPLPAPKASPVLPVRVSQESISREVSRDSLPGAADHLVDPLDSQENVGLAAIRHARPVKRSEQARNSKPPTKKSTMDALNEIKRKREARRALQAKEKRRVEKELREHGDDAGYKFRRLIRQYRDALPPCQQQQQQVQHLPPLSLSSSIRPPPTPTALLNAADAPRLSVFVRKRPLAKKELKAKGYDIISCLFALDDQGSESDNSTLHLRRELVCHEPKLRVDCSETLENHQFRFDGVFDELQENSKVYDSTVGPMIPYLVSEATTSSDTTTLTVFAYGQTGSGKTYTMKSIYRQAAVDLFQKLDELRALASRNSRVNVGVSFYEIYMNNVNDLLNGRSRVQLMEDGDGAVQLPGLKELPATNADELLELVQLGEQARATSANAVHDDSSRSHALLRVTLYAGDNNNGPALARLSMVDLAGSERASDTQSDKKSTRMEGAEINKSLLALKECIRALDRGATHIPFRQSKLTQLLRDSFLSQNSKTIMIATVSPCSESCNHTLNTLSYQRWVRTLIINLSNADYCPTYIIKDADLSARNVTHRSPKAFEDIVTKSTQILKKKVSDQAAYGIASGLNSSLPTGGGGSVSNARYSVSTQYNRGYALYRLQQYAQAADDFLACSRSDPDRAAPALYNRGCALYKLGRYAEAVHDLTKALKLDSKNPLFVESRARVLKEMGRFEEAIHDYTWLDTLRHHPTASLSNDPSQAVLLEAMCNIVPQSVQQETNLITTSSAASLAYEAQENKAKAWLEHYLKQGSGRTRSLSDISEAARLVRCWSFFRGMRASMIEHCMRDATYCRFESDQVVVNQGKASISFHVVLDAVAPLVKTVTFQESSSRELTTLYQGDTIGLEPSSATNVDGRLVMLRHRAQRQSMLRSRSGSSSPLLASLRSLSSGFQNNYFQSLGSAARTMPSLHRKELATFSCMGEVNCMLLDVDVYLNILREHEEQLLEERLQFLHRCHAFETCTDEMLAALAAVSGSKLVDPGRDALKAGEVVKQLYVIKKGVCHVLKTIAVPHSSSPHPTAHRSSPLASSRLGGSKSEDSLTSRSSDGSWVLDNGWMLTNPRLVSNAQALAAAKMQHSEEFTVAVLASGQLFGELSVLQPGQHSPVTIRTQTLVELLVFQKEDLSQLRVQYMSGTMNALQESLLFHNPPQQKLAQLRFDLSQWTREKRGVLEELFPPGSPVTKSPPKKPSRVQSPLVKSKKAAKAQQPEATVHKVFPQTPNPTCALSDRNHNEPFHAADVEFGWSSAAALLTRFYEAFLRNRETSGSHEPQPPQTHSSSALHVRTMISTIAKGLAAQGRRSMSTIRYTEFGHPLTVLKCAAPAKGQVALKFLAAPINVADLSQIQGAYAIKPAFPAVAGNEGVAVVTAVGAGVTNVKVNDRVIPTSAGFGEFVIIFF</sequence>
<feature type="domain" description="Cyclic nucleotide-binding" evidence="12">
    <location>
        <begin position="1112"/>
        <end position="1183"/>
    </location>
</feature>
<dbReference type="InterPro" id="IPR036961">
    <property type="entry name" value="Kinesin_motor_dom_sf"/>
</dbReference>
<evidence type="ECO:0000256" key="10">
    <source>
        <dbReference type="PROSITE-ProRule" id="PRU00339"/>
    </source>
</evidence>
<dbReference type="CDD" id="cd00038">
    <property type="entry name" value="CAP_ED"/>
    <property type="match status" value="1"/>
</dbReference>
<evidence type="ECO:0000256" key="9">
    <source>
        <dbReference type="PROSITE-ProRule" id="PRU00283"/>
    </source>
</evidence>
<protein>
    <submittedName>
        <fullName evidence="14">Unnamed protein product</fullName>
    </submittedName>
</protein>
<dbReference type="InterPro" id="IPR011990">
    <property type="entry name" value="TPR-like_helical_dom_sf"/>
</dbReference>
<dbReference type="GO" id="GO:0007019">
    <property type="term" value="P:microtubule depolymerization"/>
    <property type="evidence" value="ECO:0007669"/>
    <property type="project" value="TreeGrafter"/>
</dbReference>
<dbReference type="EMBL" id="BSXT01001084">
    <property type="protein sequence ID" value="GMF38387.1"/>
    <property type="molecule type" value="Genomic_DNA"/>
</dbReference>
<feature type="region of interest" description="Disordered" evidence="11">
    <location>
        <begin position="282"/>
        <end position="326"/>
    </location>
</feature>
<keyword evidence="6 9" id="KW-0505">Motor protein</keyword>
<feature type="binding site" evidence="9">
    <location>
        <begin position="614"/>
        <end position="621"/>
    </location>
    <ligand>
        <name>ATP</name>
        <dbReference type="ChEBI" id="CHEBI:30616"/>
    </ligand>
</feature>
<dbReference type="SUPFAM" id="SSF52540">
    <property type="entry name" value="P-loop containing nucleoside triphosphate hydrolases"/>
    <property type="match status" value="1"/>
</dbReference>
<evidence type="ECO:0000259" key="12">
    <source>
        <dbReference type="PROSITE" id="PS50042"/>
    </source>
</evidence>
<feature type="region of interest" description="Disordered" evidence="11">
    <location>
        <begin position="1512"/>
        <end position="1560"/>
    </location>
</feature>
<feature type="compositionally biased region" description="Low complexity" evidence="11">
    <location>
        <begin position="26"/>
        <end position="38"/>
    </location>
</feature>
<feature type="domain" description="Cyclic nucleotide-binding" evidence="12">
    <location>
        <begin position="1296"/>
        <end position="1345"/>
    </location>
</feature>
<evidence type="ECO:0000256" key="4">
    <source>
        <dbReference type="ARBA" id="ARBA00022741"/>
    </source>
</evidence>
<dbReference type="PROSITE" id="PS50042">
    <property type="entry name" value="CNMP_BINDING_3"/>
    <property type="match status" value="3"/>
</dbReference>
<dbReference type="PROSITE" id="PS50293">
    <property type="entry name" value="TPR_REGION"/>
    <property type="match status" value="1"/>
</dbReference>
<dbReference type="Gene3D" id="1.25.40.10">
    <property type="entry name" value="Tetratricopeptide repeat domain"/>
    <property type="match status" value="1"/>
</dbReference>
<feature type="domain" description="Kinesin motor" evidence="13">
    <location>
        <begin position="501"/>
        <end position="849"/>
    </location>
</feature>
<dbReference type="CDD" id="cd01367">
    <property type="entry name" value="KISc_KIF2_like"/>
    <property type="match status" value="1"/>
</dbReference>
<name>A0A9W7CTU1_9STRA</name>
<keyword evidence="2" id="KW-0963">Cytoplasm</keyword>
<dbReference type="PRINTS" id="PR00380">
    <property type="entry name" value="KINESINHEAVY"/>
</dbReference>
<dbReference type="SUPFAM" id="SSF50129">
    <property type="entry name" value="GroES-like"/>
    <property type="match status" value="1"/>
</dbReference>
<evidence type="ECO:0000256" key="11">
    <source>
        <dbReference type="SAM" id="MobiDB-lite"/>
    </source>
</evidence>
<dbReference type="Proteomes" id="UP001165121">
    <property type="component" value="Unassembled WGS sequence"/>
</dbReference>
<feature type="compositionally biased region" description="Basic and acidic residues" evidence="11">
    <location>
        <begin position="127"/>
        <end position="159"/>
    </location>
</feature>
<reference evidence="14" key="1">
    <citation type="submission" date="2023-04" db="EMBL/GenBank/DDBJ databases">
        <title>Phytophthora fragariaefolia NBRC 109709.</title>
        <authorList>
            <person name="Ichikawa N."/>
            <person name="Sato H."/>
            <person name="Tonouchi N."/>
        </authorList>
    </citation>
    <scope>NUCLEOTIDE SEQUENCE</scope>
    <source>
        <strain evidence="14">NBRC 109709</strain>
    </source>
</reference>
<evidence type="ECO:0000313" key="14">
    <source>
        <dbReference type="EMBL" id="GMF38387.1"/>
    </source>
</evidence>
<keyword evidence="5 9" id="KW-0067">ATP-binding</keyword>
<evidence type="ECO:0000256" key="7">
    <source>
        <dbReference type="ARBA" id="ARBA00023212"/>
    </source>
</evidence>
<comment type="subcellular location">
    <subcellularLocation>
        <location evidence="1">Cytoplasm</location>
        <location evidence="1">Cytoskeleton</location>
    </subcellularLocation>
</comment>
<comment type="similarity">
    <text evidence="8">Belongs to the TRAFAC class myosin-kinesin ATPase superfamily. Kinesin family. KIN-13 subfamily.</text>
</comment>
<dbReference type="InterPro" id="IPR019734">
    <property type="entry name" value="TPR_rpt"/>
</dbReference>
<dbReference type="Gene3D" id="3.90.180.10">
    <property type="entry name" value="Medium-chain alcohol dehydrogenases, catalytic domain"/>
    <property type="match status" value="1"/>
</dbReference>
<evidence type="ECO:0000256" key="6">
    <source>
        <dbReference type="ARBA" id="ARBA00023175"/>
    </source>
</evidence>
<dbReference type="GO" id="GO:0003777">
    <property type="term" value="F:microtubule motor activity"/>
    <property type="evidence" value="ECO:0007669"/>
    <property type="project" value="InterPro"/>
</dbReference>
<comment type="caution">
    <text evidence="14">The sequence shown here is derived from an EMBL/GenBank/DDBJ whole genome shotgun (WGS) entry which is preliminary data.</text>
</comment>
<dbReference type="Gene3D" id="2.60.120.10">
    <property type="entry name" value="Jelly Rolls"/>
    <property type="match status" value="2"/>
</dbReference>
<keyword evidence="4 9" id="KW-0547">Nucleotide-binding</keyword>
<dbReference type="Pfam" id="PF00515">
    <property type="entry name" value="TPR_1"/>
    <property type="match status" value="1"/>
</dbReference>
<dbReference type="Gene3D" id="3.40.850.10">
    <property type="entry name" value="Kinesin motor domain"/>
    <property type="match status" value="1"/>
</dbReference>
<feature type="domain" description="Cyclic nucleotide-binding" evidence="12">
    <location>
        <begin position="1385"/>
        <end position="1465"/>
    </location>
</feature>
<dbReference type="FunFam" id="3.40.850.10:FF:000012">
    <property type="entry name" value="Kinesin-like protein"/>
    <property type="match status" value="1"/>
</dbReference>
<dbReference type="Pfam" id="PF08240">
    <property type="entry name" value="ADH_N"/>
    <property type="match status" value="1"/>
</dbReference>
<accession>A0A9W7CTU1</accession>
<dbReference type="Pfam" id="PF00225">
    <property type="entry name" value="Kinesin"/>
    <property type="match status" value="1"/>
</dbReference>
<dbReference type="GO" id="GO:0005874">
    <property type="term" value="C:microtubule"/>
    <property type="evidence" value="ECO:0007669"/>
    <property type="project" value="UniProtKB-KW"/>
</dbReference>